<accession>H2XXD2</accession>
<reference evidence="1" key="3">
    <citation type="submission" date="2025-09" db="UniProtKB">
        <authorList>
            <consortium name="Ensembl"/>
        </authorList>
    </citation>
    <scope>IDENTIFICATION</scope>
</reference>
<reference evidence="2" key="1">
    <citation type="journal article" date="2002" name="Science">
        <title>The draft genome of Ciona intestinalis: insights into chordate and vertebrate origins.</title>
        <authorList>
            <person name="Dehal P."/>
            <person name="Satou Y."/>
            <person name="Campbell R.K."/>
            <person name="Chapman J."/>
            <person name="Degnan B."/>
            <person name="De Tomaso A."/>
            <person name="Davidson B."/>
            <person name="Di Gregorio A."/>
            <person name="Gelpke M."/>
            <person name="Goodstein D.M."/>
            <person name="Harafuji N."/>
            <person name="Hastings K.E."/>
            <person name="Ho I."/>
            <person name="Hotta K."/>
            <person name="Huang W."/>
            <person name="Kawashima T."/>
            <person name="Lemaire P."/>
            <person name="Martinez D."/>
            <person name="Meinertzhagen I.A."/>
            <person name="Necula S."/>
            <person name="Nonaka M."/>
            <person name="Putnam N."/>
            <person name="Rash S."/>
            <person name="Saiga H."/>
            <person name="Satake M."/>
            <person name="Terry A."/>
            <person name="Yamada L."/>
            <person name="Wang H.G."/>
            <person name="Awazu S."/>
            <person name="Azumi K."/>
            <person name="Boore J."/>
            <person name="Branno M."/>
            <person name="Chin-Bow S."/>
            <person name="DeSantis R."/>
            <person name="Doyle S."/>
            <person name="Francino P."/>
            <person name="Keys D.N."/>
            <person name="Haga S."/>
            <person name="Hayashi H."/>
            <person name="Hino K."/>
            <person name="Imai K.S."/>
            <person name="Inaba K."/>
            <person name="Kano S."/>
            <person name="Kobayashi K."/>
            <person name="Kobayashi M."/>
            <person name="Lee B.I."/>
            <person name="Makabe K.W."/>
            <person name="Manohar C."/>
            <person name="Matassi G."/>
            <person name="Medina M."/>
            <person name="Mochizuki Y."/>
            <person name="Mount S."/>
            <person name="Morishita T."/>
            <person name="Miura S."/>
            <person name="Nakayama A."/>
            <person name="Nishizaka S."/>
            <person name="Nomoto H."/>
            <person name="Ohta F."/>
            <person name="Oishi K."/>
            <person name="Rigoutsos I."/>
            <person name="Sano M."/>
            <person name="Sasaki A."/>
            <person name="Sasakura Y."/>
            <person name="Shoguchi E."/>
            <person name="Shin-i T."/>
            <person name="Spagnuolo A."/>
            <person name="Stainier D."/>
            <person name="Suzuki M.M."/>
            <person name="Tassy O."/>
            <person name="Takatori N."/>
            <person name="Tokuoka M."/>
            <person name="Yagi K."/>
            <person name="Yoshizaki F."/>
            <person name="Wada S."/>
            <person name="Zhang C."/>
            <person name="Hyatt P.D."/>
            <person name="Larimer F."/>
            <person name="Detter C."/>
            <person name="Doggett N."/>
            <person name="Glavina T."/>
            <person name="Hawkins T."/>
            <person name="Richardson P."/>
            <person name="Lucas S."/>
            <person name="Kohara Y."/>
            <person name="Levine M."/>
            <person name="Satoh N."/>
            <person name="Rokhsar D.S."/>
        </authorList>
    </citation>
    <scope>NUCLEOTIDE SEQUENCE [LARGE SCALE GENOMIC DNA]</scope>
</reference>
<proteinExistence type="predicted"/>
<dbReference type="InParanoid" id="H2XXD2"/>
<evidence type="ECO:0000313" key="1">
    <source>
        <dbReference type="Ensembl" id="ENSCINP00000034316.1"/>
    </source>
</evidence>
<reference evidence="1" key="2">
    <citation type="submission" date="2025-08" db="UniProtKB">
        <authorList>
            <consortium name="Ensembl"/>
        </authorList>
    </citation>
    <scope>IDENTIFICATION</scope>
</reference>
<dbReference type="Ensembl" id="ENSCINT00000030823.1">
    <property type="protein sequence ID" value="ENSCINP00000034316.1"/>
    <property type="gene ID" value="ENSCING00000024364.1"/>
</dbReference>
<keyword evidence="2" id="KW-1185">Reference proteome</keyword>
<sequence length="46" mass="5408">NESEIASVKKRGCCIQTNTVLEPRRIVYYHHKLNVFLNKLDHKSPK</sequence>
<name>H2XXD2_CIOIN</name>
<dbReference type="AlphaFoldDB" id="H2XXD2"/>
<evidence type="ECO:0000313" key="2">
    <source>
        <dbReference type="Proteomes" id="UP000008144"/>
    </source>
</evidence>
<protein>
    <submittedName>
        <fullName evidence="1">Uncharacterized protein</fullName>
    </submittedName>
</protein>
<dbReference type="Proteomes" id="UP000008144">
    <property type="component" value="Unassembled WGS sequence"/>
</dbReference>
<organism evidence="1 2">
    <name type="scientific">Ciona intestinalis</name>
    <name type="common">Transparent sea squirt</name>
    <name type="synonym">Ascidia intestinalis</name>
    <dbReference type="NCBI Taxonomy" id="7719"/>
    <lineage>
        <taxon>Eukaryota</taxon>
        <taxon>Metazoa</taxon>
        <taxon>Chordata</taxon>
        <taxon>Tunicata</taxon>
        <taxon>Ascidiacea</taxon>
        <taxon>Phlebobranchia</taxon>
        <taxon>Cionidae</taxon>
        <taxon>Ciona</taxon>
    </lineage>
</organism>
<dbReference type="HOGENOM" id="CLU_3193708_0_0_1"/>